<accession>A0A0C3SBG7</accession>
<keyword evidence="2" id="KW-1185">Reference proteome</keyword>
<dbReference type="EMBL" id="KN840488">
    <property type="protein sequence ID" value="KIP07945.1"/>
    <property type="molecule type" value="Genomic_DNA"/>
</dbReference>
<name>A0A0C3SBG7_PHLG1</name>
<sequence length="187" mass="21346">MSLMTAAYNGAQRGWSAHPILAAALVSTGTLALERLIQRVWSAPDLAAAVAFLEDWMMKLQKILSNVTTRLYRDFPDKKARDAHLHSLQKMCPTEEMERRWDTVWGLVVDVKDRHCVLMQLSYKDRQGEMRELELSVQDTKTQCTALGQNITTYSSQYFRAIVKDKQGEVFRKIAEENKARTGLTPP</sequence>
<evidence type="ECO:0000313" key="2">
    <source>
        <dbReference type="Proteomes" id="UP000053257"/>
    </source>
</evidence>
<dbReference type="Proteomes" id="UP000053257">
    <property type="component" value="Unassembled WGS sequence"/>
</dbReference>
<reference evidence="1 2" key="1">
    <citation type="journal article" date="2014" name="PLoS Genet.">
        <title>Analysis of the Phlebiopsis gigantea genome, transcriptome and secretome provides insight into its pioneer colonization strategies of wood.</title>
        <authorList>
            <person name="Hori C."/>
            <person name="Ishida T."/>
            <person name="Igarashi K."/>
            <person name="Samejima M."/>
            <person name="Suzuki H."/>
            <person name="Master E."/>
            <person name="Ferreira P."/>
            <person name="Ruiz-Duenas F.J."/>
            <person name="Held B."/>
            <person name="Canessa P."/>
            <person name="Larrondo L.F."/>
            <person name="Schmoll M."/>
            <person name="Druzhinina I.S."/>
            <person name="Kubicek C.P."/>
            <person name="Gaskell J.A."/>
            <person name="Kersten P."/>
            <person name="St John F."/>
            <person name="Glasner J."/>
            <person name="Sabat G."/>
            <person name="Splinter BonDurant S."/>
            <person name="Syed K."/>
            <person name="Yadav J."/>
            <person name="Mgbeahuruike A.C."/>
            <person name="Kovalchuk A."/>
            <person name="Asiegbu F.O."/>
            <person name="Lackner G."/>
            <person name="Hoffmeister D."/>
            <person name="Rencoret J."/>
            <person name="Gutierrez A."/>
            <person name="Sun H."/>
            <person name="Lindquist E."/>
            <person name="Barry K."/>
            <person name="Riley R."/>
            <person name="Grigoriev I.V."/>
            <person name="Henrissat B."/>
            <person name="Kues U."/>
            <person name="Berka R.M."/>
            <person name="Martinez A.T."/>
            <person name="Covert S.F."/>
            <person name="Blanchette R.A."/>
            <person name="Cullen D."/>
        </authorList>
    </citation>
    <scope>NUCLEOTIDE SEQUENCE [LARGE SCALE GENOMIC DNA]</scope>
    <source>
        <strain evidence="1 2">11061_1 CR5-6</strain>
    </source>
</reference>
<protein>
    <submittedName>
        <fullName evidence="1">Uncharacterized protein</fullName>
    </submittedName>
</protein>
<evidence type="ECO:0000313" key="1">
    <source>
        <dbReference type="EMBL" id="KIP07945.1"/>
    </source>
</evidence>
<proteinExistence type="predicted"/>
<dbReference type="HOGENOM" id="CLU_1448219_0_0_1"/>
<gene>
    <name evidence="1" type="ORF">PHLGIDRAFT_117711</name>
</gene>
<dbReference type="AlphaFoldDB" id="A0A0C3SBG7"/>
<organism evidence="1 2">
    <name type="scientific">Phlebiopsis gigantea (strain 11061_1 CR5-6)</name>
    <name type="common">White-rot fungus</name>
    <name type="synonym">Peniophora gigantea</name>
    <dbReference type="NCBI Taxonomy" id="745531"/>
    <lineage>
        <taxon>Eukaryota</taxon>
        <taxon>Fungi</taxon>
        <taxon>Dikarya</taxon>
        <taxon>Basidiomycota</taxon>
        <taxon>Agaricomycotina</taxon>
        <taxon>Agaricomycetes</taxon>
        <taxon>Polyporales</taxon>
        <taxon>Phanerochaetaceae</taxon>
        <taxon>Phlebiopsis</taxon>
    </lineage>
</organism>